<reference evidence="1 2" key="1">
    <citation type="submission" date="2007-08" db="EMBL/GenBank/DDBJ databases">
        <authorList>
            <consortium name="The Citrobacter koseri Genome Sequencing Project"/>
            <person name="McClelland M."/>
            <person name="Sanderson E.K."/>
            <person name="Porwollik S."/>
            <person name="Spieth J."/>
            <person name="Clifton W.S."/>
            <person name="Latreille P."/>
            <person name="Courtney L."/>
            <person name="Wang C."/>
            <person name="Pepin K."/>
            <person name="Bhonagiri V."/>
            <person name="Nash W."/>
            <person name="Johnson M."/>
            <person name="Thiruvilangam P."/>
            <person name="Wilson R."/>
        </authorList>
    </citation>
    <scope>NUCLEOTIDE SEQUENCE [LARGE SCALE GENOMIC DNA]</scope>
    <source>
        <strain evidence="2">ATCC BAA-895 / CDC 4225-83 / SGSC4696</strain>
    </source>
</reference>
<gene>
    <name evidence="1" type="ordered locus">CKO_01945</name>
</gene>
<organism evidence="1 2">
    <name type="scientific">Citrobacter koseri (strain ATCC BAA-895 / CDC 4225-83 / SGSC4696)</name>
    <dbReference type="NCBI Taxonomy" id="290338"/>
    <lineage>
        <taxon>Bacteria</taxon>
        <taxon>Pseudomonadati</taxon>
        <taxon>Pseudomonadota</taxon>
        <taxon>Gammaproteobacteria</taxon>
        <taxon>Enterobacterales</taxon>
        <taxon>Enterobacteriaceae</taxon>
        <taxon>Citrobacter</taxon>
    </lineage>
</organism>
<name>A8AHV9_CITK8</name>
<evidence type="ECO:0000313" key="2">
    <source>
        <dbReference type="Proteomes" id="UP000008148"/>
    </source>
</evidence>
<evidence type="ECO:0000313" key="1">
    <source>
        <dbReference type="EMBL" id="ABV13072.1"/>
    </source>
</evidence>
<dbReference type="Proteomes" id="UP000008148">
    <property type="component" value="Chromosome"/>
</dbReference>
<dbReference type="EMBL" id="CP000822">
    <property type="protein sequence ID" value="ABV13072.1"/>
    <property type="molecule type" value="Genomic_DNA"/>
</dbReference>
<keyword evidence="2" id="KW-1185">Reference proteome</keyword>
<dbReference type="HOGENOM" id="CLU_3133861_0_0_6"/>
<accession>A8AHV9</accession>
<dbReference type="KEGG" id="cko:CKO_01945"/>
<dbReference type="AlphaFoldDB" id="A8AHV9"/>
<sequence length="49" mass="5711">MRQTDTIQRTLKQMARLNCRMAADGLIRPTCCASRRPDKRSAIRRYGKD</sequence>
<proteinExistence type="predicted"/>
<protein>
    <submittedName>
        <fullName evidence="1">Uncharacterized protein</fullName>
    </submittedName>
</protein>